<evidence type="ECO:0000313" key="5">
    <source>
        <dbReference type="Proteomes" id="UP000002605"/>
    </source>
</evidence>
<evidence type="ECO:0000259" key="2">
    <source>
        <dbReference type="Pfam" id="PF00248"/>
    </source>
</evidence>
<dbReference type="SUPFAM" id="SSF51430">
    <property type="entry name" value="NAD(P)-linked oxidoreductase"/>
    <property type="match status" value="1"/>
</dbReference>
<reference evidence="4 5" key="1">
    <citation type="journal article" date="2009" name="Genome Res.">
        <title>Comparative genomics of the fungal pathogens Candida dubliniensis and Candida albicans.</title>
        <authorList>
            <person name="Jackson A.P."/>
            <person name="Gamble J.A."/>
            <person name="Yeomans T."/>
            <person name="Moran G.P."/>
            <person name="Saunders D."/>
            <person name="Harris D."/>
            <person name="Aslett M."/>
            <person name="Barrell J.F."/>
            <person name="Butler G."/>
            <person name="Citiulo F."/>
            <person name="Coleman D.C."/>
            <person name="de Groot P.W.J."/>
            <person name="Goodwin T.J."/>
            <person name="Quail M.A."/>
            <person name="McQuillan J."/>
            <person name="Munro C.A."/>
            <person name="Pain A."/>
            <person name="Poulter R.T."/>
            <person name="Rajandream M.A."/>
            <person name="Renauld H."/>
            <person name="Spiering M.J."/>
            <person name="Tivey A."/>
            <person name="Gow N.A.R."/>
            <person name="Barrell B."/>
            <person name="Sullivan D.J."/>
            <person name="Berriman M."/>
        </authorList>
    </citation>
    <scope>NUCLEOTIDE SEQUENCE [LARGE SCALE GENOMIC DNA]</scope>
    <source>
        <strain evidence="5">CD36 / ATCC MYA-646 / CBS 7987 / NCPF 3949 / NRRL Y-17841</strain>
    </source>
</reference>
<gene>
    <name evidence="3" type="ordered locus">Cd36_13380</name>
    <name evidence="4" type="ORF">CD36_13380</name>
</gene>
<proteinExistence type="predicted"/>
<evidence type="ECO:0000313" key="4">
    <source>
        <dbReference type="EMBL" id="CAX45696.1"/>
    </source>
</evidence>
<dbReference type="HOGENOM" id="CLU_023205_0_1_1"/>
<dbReference type="Proteomes" id="UP000002605">
    <property type="component" value="Chromosome 1"/>
</dbReference>
<dbReference type="InterPro" id="IPR018170">
    <property type="entry name" value="Aldo/ket_reductase_CS"/>
</dbReference>
<dbReference type="OrthoDB" id="416253at2759"/>
<dbReference type="GeneID" id="8045528"/>
<dbReference type="EMBL" id="FM992688">
    <property type="protein sequence ID" value="CAX45696.1"/>
    <property type="molecule type" value="Genomic_DNA"/>
</dbReference>
<name>B9WA57_CANDC</name>
<dbReference type="CGD" id="CAL0000163870">
    <property type="gene designation" value="Cd36_13380"/>
</dbReference>
<dbReference type="KEGG" id="cdu:CD36_13380"/>
<feature type="domain" description="NADP-dependent oxidoreductase" evidence="2">
    <location>
        <begin position="14"/>
        <end position="204"/>
    </location>
</feature>
<dbReference type="InterPro" id="IPR036812">
    <property type="entry name" value="NAD(P)_OxRdtase_dom_sf"/>
</dbReference>
<dbReference type="AlphaFoldDB" id="B9WA57"/>
<keyword evidence="1" id="KW-0560">Oxidoreductase</keyword>
<dbReference type="GO" id="GO:0016616">
    <property type="term" value="F:oxidoreductase activity, acting on the CH-OH group of donors, NAD or NADP as acceptor"/>
    <property type="evidence" value="ECO:0007669"/>
    <property type="project" value="UniProtKB-ARBA"/>
</dbReference>
<evidence type="ECO:0000256" key="1">
    <source>
        <dbReference type="ARBA" id="ARBA00023002"/>
    </source>
</evidence>
<evidence type="ECO:0000313" key="3">
    <source>
        <dbReference type="CGD" id="CAL0000163870"/>
    </source>
</evidence>
<dbReference type="PROSITE" id="PS00062">
    <property type="entry name" value="ALDOKETO_REDUCTASE_2"/>
    <property type="match status" value="1"/>
</dbReference>
<protein>
    <submittedName>
        <fullName evidence="4">Conjugated polyketone reducatse C2, putative</fullName>
    </submittedName>
</protein>
<dbReference type="InterPro" id="IPR023210">
    <property type="entry name" value="NADP_OxRdtase_dom"/>
</dbReference>
<accession>B9WA57</accession>
<dbReference type="Pfam" id="PF00248">
    <property type="entry name" value="Aldo_ket_red"/>
    <property type="match status" value="1"/>
</dbReference>
<dbReference type="RefSeq" id="XP_002417977.1">
    <property type="nucleotide sequence ID" value="XM_002417932.1"/>
</dbReference>
<organism evidence="4 5">
    <name type="scientific">Candida dubliniensis (strain CD36 / ATCC MYA-646 / CBS 7987 / NCPF 3949 / NRRL Y-17841)</name>
    <name type="common">Yeast</name>
    <dbReference type="NCBI Taxonomy" id="573826"/>
    <lineage>
        <taxon>Eukaryota</taxon>
        <taxon>Fungi</taxon>
        <taxon>Dikarya</taxon>
        <taxon>Ascomycota</taxon>
        <taxon>Saccharomycotina</taxon>
        <taxon>Pichiomycetes</taxon>
        <taxon>Debaryomycetaceae</taxon>
        <taxon>Candida/Lodderomyces clade</taxon>
        <taxon>Candida</taxon>
    </lineage>
</organism>
<dbReference type="eggNOG" id="KOG1577">
    <property type="taxonomic scope" value="Eukaryota"/>
</dbReference>
<dbReference type="VEuPathDB" id="FungiDB:CD36_13380"/>
<dbReference type="Gene3D" id="3.20.20.100">
    <property type="entry name" value="NADP-dependent oxidoreductase domain"/>
    <property type="match status" value="1"/>
</dbReference>
<sequence length="259" mass="29165">MTSLTTVSGDPLTIGIGTGTSIKDLKRGDPTPKNQSVIVDILKYALNIGYNHIDTAEVYTTQPEVGMAIAGYPRQKLWITTKYSVSSSMIKKKAFTPTDFIEQALEEMKTDYIDLFLIHFPPKQGDPYTIESLWKEFISIKATGKVRYIGVSNFSIPQLQKLFEATGVYPSVNQIQYYLGSPNSDVVQFCQQHGIHVEAYGPLTPLREPNTKADTLLEDSQNKSQELFRYLLSQNILPITTSFKQSRLQEALDTHNLIY</sequence>
<keyword evidence="5" id="KW-1185">Reference proteome</keyword>
<dbReference type="PANTHER" id="PTHR11732">
    <property type="entry name" value="ALDO/KETO REDUCTASE"/>
    <property type="match status" value="1"/>
</dbReference>
<dbReference type="PRINTS" id="PR00069">
    <property type="entry name" value="ALDKETRDTASE"/>
</dbReference>
<dbReference type="InterPro" id="IPR020471">
    <property type="entry name" value="AKR"/>
</dbReference>